<name>A0A7G9G208_9FIRM</name>
<dbReference type="PROSITE" id="PS51352">
    <property type="entry name" value="THIOREDOXIN_2"/>
    <property type="match status" value="1"/>
</dbReference>
<reference evidence="4 5" key="1">
    <citation type="submission" date="2020-08" db="EMBL/GenBank/DDBJ databases">
        <authorList>
            <person name="Liu C."/>
            <person name="Sun Q."/>
        </authorList>
    </citation>
    <scope>NUCLEOTIDE SEQUENCE [LARGE SCALE GENOMIC DNA]</scope>
    <source>
        <strain evidence="4 5">NSJ-38</strain>
    </source>
</reference>
<feature type="chain" id="PRO_5038710411" evidence="2">
    <location>
        <begin position="24"/>
        <end position="208"/>
    </location>
</feature>
<dbReference type="GO" id="GO:0016491">
    <property type="term" value="F:oxidoreductase activity"/>
    <property type="evidence" value="ECO:0007669"/>
    <property type="project" value="InterPro"/>
</dbReference>
<feature type="signal peptide" evidence="2">
    <location>
        <begin position="1"/>
        <end position="23"/>
    </location>
</feature>
<dbReference type="PANTHER" id="PTHR42852">
    <property type="entry name" value="THIOL:DISULFIDE INTERCHANGE PROTEIN DSBE"/>
    <property type="match status" value="1"/>
</dbReference>
<dbReference type="InterPro" id="IPR036249">
    <property type="entry name" value="Thioredoxin-like_sf"/>
</dbReference>
<dbReference type="KEGG" id="qdo:H9Q78_10315"/>
<gene>
    <name evidence="4" type="ORF">H9Q78_10315</name>
</gene>
<dbReference type="PANTHER" id="PTHR42852:SF13">
    <property type="entry name" value="PROTEIN DIPZ"/>
    <property type="match status" value="1"/>
</dbReference>
<organism evidence="4 5">
    <name type="scientific">Qiania dongpingensis</name>
    <dbReference type="NCBI Taxonomy" id="2763669"/>
    <lineage>
        <taxon>Bacteria</taxon>
        <taxon>Bacillati</taxon>
        <taxon>Bacillota</taxon>
        <taxon>Clostridia</taxon>
        <taxon>Lachnospirales</taxon>
        <taxon>Lachnospiraceae</taxon>
        <taxon>Qiania</taxon>
    </lineage>
</organism>
<dbReference type="Pfam" id="PF08534">
    <property type="entry name" value="Redoxin"/>
    <property type="match status" value="1"/>
</dbReference>
<keyword evidence="5" id="KW-1185">Reference proteome</keyword>
<keyword evidence="2" id="KW-0732">Signal</keyword>
<dbReference type="EMBL" id="CP060634">
    <property type="protein sequence ID" value="QNM04840.1"/>
    <property type="molecule type" value="Genomic_DNA"/>
</dbReference>
<dbReference type="InterPro" id="IPR013740">
    <property type="entry name" value="Redoxin"/>
</dbReference>
<dbReference type="Gene3D" id="3.40.30.10">
    <property type="entry name" value="Glutaredoxin"/>
    <property type="match status" value="1"/>
</dbReference>
<evidence type="ECO:0000313" key="5">
    <source>
        <dbReference type="Proteomes" id="UP000515823"/>
    </source>
</evidence>
<dbReference type="RefSeq" id="WP_249301553.1">
    <property type="nucleotide sequence ID" value="NZ_CP060634.1"/>
</dbReference>
<dbReference type="Proteomes" id="UP000515823">
    <property type="component" value="Chromosome"/>
</dbReference>
<dbReference type="SUPFAM" id="SSF52833">
    <property type="entry name" value="Thioredoxin-like"/>
    <property type="match status" value="1"/>
</dbReference>
<proteinExistence type="predicted"/>
<dbReference type="PROSITE" id="PS51257">
    <property type="entry name" value="PROKAR_LIPOPROTEIN"/>
    <property type="match status" value="1"/>
</dbReference>
<evidence type="ECO:0000313" key="4">
    <source>
        <dbReference type="EMBL" id="QNM04840.1"/>
    </source>
</evidence>
<evidence type="ECO:0000259" key="3">
    <source>
        <dbReference type="PROSITE" id="PS51352"/>
    </source>
</evidence>
<dbReference type="InterPro" id="IPR050553">
    <property type="entry name" value="Thioredoxin_ResA/DsbE_sf"/>
</dbReference>
<protein>
    <submittedName>
        <fullName evidence="4">TlpA family protein disulfide reductase</fullName>
    </submittedName>
</protein>
<accession>A0A7G9G208</accession>
<feature type="domain" description="Thioredoxin" evidence="3">
    <location>
        <begin position="58"/>
        <end position="202"/>
    </location>
</feature>
<sequence length="208" mass="22431">MKLKRLISGAAVILMITSSGMFAGCGAKHAEPETTKEETRSAEEKGTEASSSSEEETAEASPLFGSFTSETLDGEAVDQEIFSGADLTMVNIWGTFCGPCISEMPDLGEISHEYKDKGVQVIGIVSDVVEAKDETALEIVDTTGADYTHIIVSKDLYLGYLKEVQVVPTTVFVDKEGKQVGSAFYGAKSKEKWEKAIDELLEQVKNEG</sequence>
<feature type="compositionally biased region" description="Basic and acidic residues" evidence="1">
    <location>
        <begin position="28"/>
        <end position="47"/>
    </location>
</feature>
<dbReference type="InterPro" id="IPR013766">
    <property type="entry name" value="Thioredoxin_domain"/>
</dbReference>
<evidence type="ECO:0000256" key="1">
    <source>
        <dbReference type="SAM" id="MobiDB-lite"/>
    </source>
</evidence>
<feature type="region of interest" description="Disordered" evidence="1">
    <location>
        <begin position="27"/>
        <end position="63"/>
    </location>
</feature>
<dbReference type="AlphaFoldDB" id="A0A7G9G208"/>
<dbReference type="CDD" id="cd02966">
    <property type="entry name" value="TlpA_like_family"/>
    <property type="match status" value="1"/>
</dbReference>
<evidence type="ECO:0000256" key="2">
    <source>
        <dbReference type="SAM" id="SignalP"/>
    </source>
</evidence>